<evidence type="ECO:0000313" key="2">
    <source>
        <dbReference type="EMBL" id="KAG7345482.1"/>
    </source>
</evidence>
<dbReference type="EMBL" id="JAGRRH010000022">
    <property type="protein sequence ID" value="KAG7345482.1"/>
    <property type="molecule type" value="Genomic_DNA"/>
</dbReference>
<feature type="compositionally biased region" description="Polar residues" evidence="1">
    <location>
        <begin position="48"/>
        <end position="60"/>
    </location>
</feature>
<feature type="compositionally biased region" description="Low complexity" evidence="1">
    <location>
        <begin position="170"/>
        <end position="181"/>
    </location>
</feature>
<feature type="compositionally biased region" description="Low complexity" evidence="1">
    <location>
        <begin position="315"/>
        <end position="333"/>
    </location>
</feature>
<comment type="caution">
    <text evidence="2">The sequence shown here is derived from an EMBL/GenBank/DDBJ whole genome shotgun (WGS) entry which is preliminary data.</text>
</comment>
<feature type="region of interest" description="Disordered" evidence="1">
    <location>
        <begin position="311"/>
        <end position="337"/>
    </location>
</feature>
<evidence type="ECO:0000256" key="1">
    <source>
        <dbReference type="SAM" id="MobiDB-lite"/>
    </source>
</evidence>
<name>A0A9K3KKR4_9STRA</name>
<dbReference type="OrthoDB" id="48264at2759"/>
<keyword evidence="3" id="KW-1185">Reference proteome</keyword>
<reference evidence="2" key="2">
    <citation type="submission" date="2021-04" db="EMBL/GenBank/DDBJ databases">
        <authorList>
            <person name="Podell S."/>
        </authorList>
    </citation>
    <scope>NUCLEOTIDE SEQUENCE</scope>
    <source>
        <strain evidence="2">Hildebrandi</strain>
    </source>
</reference>
<dbReference type="AlphaFoldDB" id="A0A9K3KKR4"/>
<sequence length="605" mass="66794">MMGNCQPILLSQEGTFPLDDDDFSVAATQSSLFACEGPDFAAKFVSSAASNRPKSTSPAKTATRIGPKSNSKTIHKSFLKLHRPDVAERCMIEPDEVNRILWIQADELLRRRGLVQLLALRDNHDPTAVMLKTLQSTLSEEAAFGGTKGNHANLGEERSSKFELFSETGGTSMGSGFTTASRSTITAGNNRSQRISGKENELNHRGTRRQRRASLPGRLQLTAEGAEREAPVNEFLQNRVATIQTSSSSFGKLVPPTKSDVEARRRQYMSVLRLKMKARVGNFWVQRYLPMFPNGPRPRGLQTVRKQNNVPELVSDSFSNSSDSSSRSKNSQSIDFGTLPPSTSVKCSVTSEPFLDLAITGSLGLVPRNGGHSKPSSSCESSRGFLIHGKLKSPDHYVVLINRRSGIPLAVCAMKAGAGPPIVRIYATRPRIYGQRPAATTKQLGLEWAKDLPLFAWSEVVSEGEFSNKMKFSMFMANGSQGRFSTQPSYEATLDGTFDHPLIQIVGRTEMERSSTGCALISIRADEHVDSNNRNDPEVHFHMDLAQGIDPALMICFAAIADEVIEKSMRTQCKEHAQRRIRQASHMLAKKRVGNRFTRNRSYKK</sequence>
<gene>
    <name evidence="2" type="ORF">IV203_033013</name>
</gene>
<feature type="region of interest" description="Disordered" evidence="1">
    <location>
        <begin position="48"/>
        <end position="71"/>
    </location>
</feature>
<evidence type="ECO:0000313" key="3">
    <source>
        <dbReference type="Proteomes" id="UP000693970"/>
    </source>
</evidence>
<feature type="compositionally biased region" description="Polar residues" evidence="1">
    <location>
        <begin position="182"/>
        <end position="195"/>
    </location>
</feature>
<protein>
    <submittedName>
        <fullName evidence="2">Uncharacterized protein</fullName>
    </submittedName>
</protein>
<feature type="region of interest" description="Disordered" evidence="1">
    <location>
        <begin position="170"/>
        <end position="215"/>
    </location>
</feature>
<dbReference type="Proteomes" id="UP000693970">
    <property type="component" value="Unassembled WGS sequence"/>
</dbReference>
<proteinExistence type="predicted"/>
<reference evidence="2" key="1">
    <citation type="journal article" date="2021" name="Sci. Rep.">
        <title>Diploid genomic architecture of Nitzschia inconspicua, an elite biomass production diatom.</title>
        <authorList>
            <person name="Oliver A."/>
            <person name="Podell S."/>
            <person name="Pinowska A."/>
            <person name="Traller J.C."/>
            <person name="Smith S.R."/>
            <person name="McClure R."/>
            <person name="Beliaev A."/>
            <person name="Bohutskyi P."/>
            <person name="Hill E.A."/>
            <person name="Rabines A."/>
            <person name="Zheng H."/>
            <person name="Allen L.Z."/>
            <person name="Kuo A."/>
            <person name="Grigoriev I.V."/>
            <person name="Allen A.E."/>
            <person name="Hazlebeck D."/>
            <person name="Allen E.E."/>
        </authorList>
    </citation>
    <scope>NUCLEOTIDE SEQUENCE</scope>
    <source>
        <strain evidence="2">Hildebrandi</strain>
    </source>
</reference>
<organism evidence="2 3">
    <name type="scientific">Nitzschia inconspicua</name>
    <dbReference type="NCBI Taxonomy" id="303405"/>
    <lineage>
        <taxon>Eukaryota</taxon>
        <taxon>Sar</taxon>
        <taxon>Stramenopiles</taxon>
        <taxon>Ochrophyta</taxon>
        <taxon>Bacillariophyta</taxon>
        <taxon>Bacillariophyceae</taxon>
        <taxon>Bacillariophycidae</taxon>
        <taxon>Bacillariales</taxon>
        <taxon>Bacillariaceae</taxon>
        <taxon>Nitzschia</taxon>
    </lineage>
</organism>
<accession>A0A9K3KKR4</accession>